<keyword evidence="1" id="KW-0479">Metal-binding</keyword>
<dbReference type="InterPro" id="IPR005123">
    <property type="entry name" value="Oxoglu/Fe-dep_dioxygenase_dom"/>
</dbReference>
<accession>A0A0D9XME4</accession>
<dbReference type="Proteomes" id="UP000032180">
    <property type="component" value="Chromosome 10"/>
</dbReference>
<evidence type="ECO:0000313" key="4">
    <source>
        <dbReference type="EnsemblPlants" id="LPERR10G14210.4"/>
    </source>
</evidence>
<dbReference type="EnsemblPlants" id="LPERR10G14210.4">
    <property type="protein sequence ID" value="LPERR10G14210.4"/>
    <property type="gene ID" value="LPERR10G14210"/>
</dbReference>
<dbReference type="InterPro" id="IPR027443">
    <property type="entry name" value="IPNS-like_sf"/>
</dbReference>
<evidence type="ECO:0000259" key="3">
    <source>
        <dbReference type="PROSITE" id="PS51471"/>
    </source>
</evidence>
<reference evidence="4" key="3">
    <citation type="submission" date="2015-04" db="UniProtKB">
        <authorList>
            <consortium name="EnsemblPlants"/>
        </authorList>
    </citation>
    <scope>IDENTIFICATION</scope>
</reference>
<dbReference type="Gene3D" id="2.60.120.330">
    <property type="entry name" value="B-lactam Antibiotic, Isopenicillin N Synthase, Chain"/>
    <property type="match status" value="1"/>
</dbReference>
<dbReference type="SUPFAM" id="SSF51197">
    <property type="entry name" value="Clavaminate synthase-like"/>
    <property type="match status" value="1"/>
</dbReference>
<dbReference type="AlphaFoldDB" id="A0A0D9XME4"/>
<dbReference type="InterPro" id="IPR050295">
    <property type="entry name" value="Plant_2OG-oxidoreductases"/>
</dbReference>
<feature type="domain" description="Fe2OG dioxygenase" evidence="3">
    <location>
        <begin position="1"/>
        <end position="95"/>
    </location>
</feature>
<evidence type="ECO:0000313" key="5">
    <source>
        <dbReference type="Proteomes" id="UP000032180"/>
    </source>
</evidence>
<reference evidence="4 5" key="1">
    <citation type="submission" date="2012-08" db="EMBL/GenBank/DDBJ databases">
        <title>Oryza genome evolution.</title>
        <authorList>
            <person name="Wing R.A."/>
        </authorList>
    </citation>
    <scope>NUCLEOTIDE SEQUENCE</scope>
</reference>
<dbReference type="Pfam" id="PF03171">
    <property type="entry name" value="2OG-FeII_Oxy"/>
    <property type="match status" value="1"/>
</dbReference>
<name>A0A0D9XME4_9ORYZ</name>
<evidence type="ECO:0000256" key="1">
    <source>
        <dbReference type="ARBA" id="ARBA00022723"/>
    </source>
</evidence>
<organism evidence="4 5">
    <name type="scientific">Leersia perrieri</name>
    <dbReference type="NCBI Taxonomy" id="77586"/>
    <lineage>
        <taxon>Eukaryota</taxon>
        <taxon>Viridiplantae</taxon>
        <taxon>Streptophyta</taxon>
        <taxon>Embryophyta</taxon>
        <taxon>Tracheophyta</taxon>
        <taxon>Spermatophyta</taxon>
        <taxon>Magnoliopsida</taxon>
        <taxon>Liliopsida</taxon>
        <taxon>Poales</taxon>
        <taxon>Poaceae</taxon>
        <taxon>BOP clade</taxon>
        <taxon>Oryzoideae</taxon>
        <taxon>Oryzeae</taxon>
        <taxon>Oryzinae</taxon>
        <taxon>Leersia</taxon>
    </lineage>
</organism>
<keyword evidence="2" id="KW-0408">Iron</keyword>
<dbReference type="HOGENOM" id="CLU_1520020_0_0_1"/>
<proteinExistence type="predicted"/>
<evidence type="ECO:0000256" key="2">
    <source>
        <dbReference type="ARBA" id="ARBA00023004"/>
    </source>
</evidence>
<reference evidence="5" key="2">
    <citation type="submission" date="2013-12" db="EMBL/GenBank/DDBJ databases">
        <authorList>
            <person name="Yu Y."/>
            <person name="Lee S."/>
            <person name="de Baynast K."/>
            <person name="Wissotski M."/>
            <person name="Liu L."/>
            <person name="Talag J."/>
            <person name="Goicoechea J."/>
            <person name="Angelova A."/>
            <person name="Jetty R."/>
            <person name="Kudrna D."/>
            <person name="Golser W."/>
            <person name="Rivera L."/>
            <person name="Zhang J."/>
            <person name="Wing R."/>
        </authorList>
    </citation>
    <scope>NUCLEOTIDE SEQUENCE</scope>
</reference>
<sequence length="177" mass="19820">MNYYPPCQQADKVIGLSPHTDVVGLMLLLQVSDVQGLQIKRDGKWFSVNALNGALIVNIGDTLEILSNGKFKSVEHRAVIHPNKERISAALFHYPRENLVLSPLPEFVKDGKLIAVIVCELWVGWRVGVTDQRLSDITVLQTPLQEKIANESAKMFKFMAINLTLRTLANSECMINH</sequence>
<dbReference type="InterPro" id="IPR044861">
    <property type="entry name" value="IPNS-like_FE2OG_OXY"/>
</dbReference>
<dbReference type="PROSITE" id="PS51471">
    <property type="entry name" value="FE2OG_OXY"/>
    <property type="match status" value="1"/>
</dbReference>
<dbReference type="Gramene" id="LPERR10G14210.4">
    <property type="protein sequence ID" value="LPERR10G14210.4"/>
    <property type="gene ID" value="LPERR10G14210"/>
</dbReference>
<dbReference type="GO" id="GO:0046872">
    <property type="term" value="F:metal ion binding"/>
    <property type="evidence" value="ECO:0007669"/>
    <property type="project" value="UniProtKB-KW"/>
</dbReference>
<dbReference type="PANTHER" id="PTHR47991">
    <property type="entry name" value="OXOGLUTARATE/IRON-DEPENDENT DIOXYGENASE"/>
    <property type="match status" value="1"/>
</dbReference>
<keyword evidence="5" id="KW-1185">Reference proteome</keyword>
<protein>
    <recommendedName>
        <fullName evidence="3">Fe2OG dioxygenase domain-containing protein</fullName>
    </recommendedName>
</protein>